<accession>A0A0N1MNZ8</accession>
<protein>
    <submittedName>
        <fullName evidence="4">Sulfate adenylyltransferase</fullName>
    </submittedName>
</protein>
<evidence type="ECO:0000256" key="1">
    <source>
        <dbReference type="ARBA" id="ARBA00005048"/>
    </source>
</evidence>
<dbReference type="Proteomes" id="UP000037997">
    <property type="component" value="Unassembled WGS sequence"/>
</dbReference>
<evidence type="ECO:0000259" key="2">
    <source>
        <dbReference type="Pfam" id="PF01747"/>
    </source>
</evidence>
<dbReference type="AlphaFoldDB" id="A0A0N1MNZ8"/>
<reference evidence="4 5" key="1">
    <citation type="submission" date="2014-06" db="EMBL/GenBank/DDBJ databases">
        <title>Helicobacter pullorum isolates in fresh chicken meat - phenotypic and genotypic features.</title>
        <authorList>
            <person name="Borges V."/>
            <person name="Santos A."/>
            <person name="Correia C.B."/>
            <person name="Saraiva M."/>
            <person name="Menard A."/>
            <person name="Vieira L."/>
            <person name="Sampaio D.A."/>
            <person name="Gomes J.P."/>
            <person name="Oleastro M."/>
        </authorList>
    </citation>
    <scope>NUCLEOTIDE SEQUENCE [LARGE SCALE GENOMIC DNA]</scope>
    <source>
        <strain evidence="4 5">229334/12</strain>
    </source>
</reference>
<dbReference type="InterPro" id="IPR015947">
    <property type="entry name" value="PUA-like_sf"/>
</dbReference>
<name>A0A0N1MNZ8_9HELI</name>
<proteinExistence type="predicted"/>
<dbReference type="GO" id="GO:0004781">
    <property type="term" value="F:sulfate adenylyltransferase (ATP) activity"/>
    <property type="evidence" value="ECO:0007669"/>
    <property type="project" value="InterPro"/>
</dbReference>
<feature type="domain" description="ATP-sulfurylase PUA-like" evidence="3">
    <location>
        <begin position="4"/>
        <end position="134"/>
    </location>
</feature>
<keyword evidence="4" id="KW-0548">Nucleotidyltransferase</keyword>
<dbReference type="PANTHER" id="PTHR43509">
    <property type="match status" value="1"/>
</dbReference>
<dbReference type="PANTHER" id="PTHR43509:SF1">
    <property type="entry name" value="SULFATE ADENYLYLTRANSFERASE"/>
    <property type="match status" value="1"/>
</dbReference>
<feature type="domain" description="Sulphate adenylyltransferase catalytic" evidence="2">
    <location>
        <begin position="150"/>
        <end position="352"/>
    </location>
</feature>
<dbReference type="InterPro" id="IPR025980">
    <property type="entry name" value="ATP-Sase_PUA-like_dom"/>
</dbReference>
<keyword evidence="4" id="KW-0808">Transferase</keyword>
<dbReference type="Gene3D" id="3.40.50.620">
    <property type="entry name" value="HUPs"/>
    <property type="match status" value="1"/>
</dbReference>
<comment type="pathway">
    <text evidence="1">Sulfur metabolism; hydrogen sulfide biosynthesis; sulfite from sulfate: step 1/3.</text>
</comment>
<dbReference type="PATRIC" id="fig|35818.11.peg.561"/>
<dbReference type="Pfam" id="PF14306">
    <property type="entry name" value="PUA_2"/>
    <property type="match status" value="1"/>
</dbReference>
<comment type="caution">
    <text evidence="4">The sequence shown here is derived from an EMBL/GenBank/DDBJ whole genome shotgun (WGS) entry which is preliminary data.</text>
</comment>
<dbReference type="EMBL" id="JNOC01000016">
    <property type="protein sequence ID" value="KPH56350.1"/>
    <property type="molecule type" value="Genomic_DNA"/>
</dbReference>
<dbReference type="STRING" id="35818.HPU229336_07735"/>
<dbReference type="RefSeq" id="WP_054197673.1">
    <property type="nucleotide sequence ID" value="NZ_JNOC01000016.1"/>
</dbReference>
<organism evidence="4 5">
    <name type="scientific">Helicobacter pullorum</name>
    <dbReference type="NCBI Taxonomy" id="35818"/>
    <lineage>
        <taxon>Bacteria</taxon>
        <taxon>Pseudomonadati</taxon>
        <taxon>Campylobacterota</taxon>
        <taxon>Epsilonproteobacteria</taxon>
        <taxon>Campylobacterales</taxon>
        <taxon>Helicobacteraceae</taxon>
        <taxon>Helicobacter</taxon>
    </lineage>
</organism>
<sequence length="399" mass="46195">MESQRKNKSLFIDKEALFALMLCKEGLLYPLTHLMNQQEMEEVDKNGLYNSQTFPFSFILAPSGKRNQEVIQNLKKGEVVDLVYNYEICGQLITDSIFPIDKKQRLFKIMSGDIYSQKAKNIYNRLGNFAICGDYTLYIKDNLFADRISKEKILHAKKNLQTQNVTSIVLDASPVTRIHERIFRLILEEDTLLVLLLLRKQNEDILSFEIRKQCLEYIIENFLPKNRIIIFPLDDIYLFAGAHGILLDAILSQNLGCNKMVIGETYPNLAIYYDKQKIYSIFDTTKDIKIKIQLLSEFVYCQQCSTIVSIKTCPHGKHHHINYHSRFIQGILQSGLIPPTILVRKEISAKILSHLFPNRFNTLIKQFGTMFAESGIISEQSEEDFYIKLANLYKTHSLN</sequence>
<evidence type="ECO:0000313" key="4">
    <source>
        <dbReference type="EMBL" id="KPH56350.1"/>
    </source>
</evidence>
<dbReference type="InterPro" id="IPR014729">
    <property type="entry name" value="Rossmann-like_a/b/a_fold"/>
</dbReference>
<dbReference type="InterPro" id="IPR024951">
    <property type="entry name" value="Sulfurylase_cat_dom"/>
</dbReference>
<gene>
    <name evidence="4" type="ORF">HPU229334_02855</name>
</gene>
<dbReference type="SUPFAM" id="SSF88697">
    <property type="entry name" value="PUA domain-like"/>
    <property type="match status" value="1"/>
</dbReference>
<dbReference type="SUPFAM" id="SSF52374">
    <property type="entry name" value="Nucleotidylyl transferase"/>
    <property type="match status" value="1"/>
</dbReference>
<dbReference type="Gene3D" id="3.10.400.10">
    <property type="entry name" value="Sulfate adenylyltransferase"/>
    <property type="match status" value="1"/>
</dbReference>
<evidence type="ECO:0000259" key="3">
    <source>
        <dbReference type="Pfam" id="PF14306"/>
    </source>
</evidence>
<evidence type="ECO:0000313" key="5">
    <source>
        <dbReference type="Proteomes" id="UP000037997"/>
    </source>
</evidence>
<dbReference type="Pfam" id="PF01747">
    <property type="entry name" value="ATP-sulfurylase"/>
    <property type="match status" value="1"/>
</dbReference>